<protein>
    <submittedName>
        <fullName evidence="1">Uncharacterized protein</fullName>
    </submittedName>
</protein>
<dbReference type="Gene3D" id="3.40.50.1820">
    <property type="entry name" value="alpha/beta hydrolase"/>
    <property type="match status" value="1"/>
</dbReference>
<accession>J4I0B1</accession>
<dbReference type="EMBL" id="HE797176">
    <property type="protein sequence ID" value="CCM05002.1"/>
    <property type="molecule type" value="Genomic_DNA"/>
</dbReference>
<dbReference type="InParanoid" id="J4I0B1"/>
<dbReference type="SUPFAM" id="SSF53474">
    <property type="entry name" value="alpha/beta-Hydrolases"/>
    <property type="match status" value="1"/>
</dbReference>
<evidence type="ECO:0000313" key="1">
    <source>
        <dbReference type="EMBL" id="CCM05002.1"/>
    </source>
</evidence>
<name>J4I0B1_9APHY</name>
<dbReference type="RefSeq" id="XP_012184285.1">
    <property type="nucleotide sequence ID" value="XM_012328895.1"/>
</dbReference>
<dbReference type="Proteomes" id="UP000006352">
    <property type="component" value="Unassembled WGS sequence"/>
</dbReference>
<keyword evidence="2" id="KW-1185">Reference proteome</keyword>
<dbReference type="HOGENOM" id="CLU_045014_0_0_1"/>
<dbReference type="OrthoDB" id="3251587at2759"/>
<organism evidence="1 2">
    <name type="scientific">Fibroporia radiculosa</name>
    <dbReference type="NCBI Taxonomy" id="599839"/>
    <lineage>
        <taxon>Eukaryota</taxon>
        <taxon>Fungi</taxon>
        <taxon>Dikarya</taxon>
        <taxon>Basidiomycota</taxon>
        <taxon>Agaricomycotina</taxon>
        <taxon>Agaricomycetes</taxon>
        <taxon>Polyporales</taxon>
        <taxon>Fibroporiaceae</taxon>
        <taxon>Fibroporia</taxon>
    </lineage>
</organism>
<gene>
    <name evidence="1" type="ORF">FIBRA_07201</name>
</gene>
<reference evidence="1 2" key="1">
    <citation type="journal article" date="2012" name="Appl. Environ. Microbiol.">
        <title>Short-read sequencing for genomic analysis of the brown rot fungus Fibroporia radiculosa.</title>
        <authorList>
            <person name="Tang J.D."/>
            <person name="Perkins A.D."/>
            <person name="Sonstegard T.S."/>
            <person name="Schroeder S.G."/>
            <person name="Burgess S.C."/>
            <person name="Diehl S.V."/>
        </authorList>
    </citation>
    <scope>NUCLEOTIDE SEQUENCE [LARGE SCALE GENOMIC DNA]</scope>
    <source>
        <strain evidence="1 2">TFFH 294</strain>
    </source>
</reference>
<dbReference type="AlphaFoldDB" id="J4I0B1"/>
<dbReference type="GeneID" id="24099913"/>
<sequence length="367" mass="40577">MQELQYAVVDAHGTAFSYIDSGPPLDSAISATYVTVFAIHGYLFSAHVFQNIIRLAPKYGIRIVAINRRDYPGSSPLSPEDNTIQSDGSDDQKSTFLRTRSIEFGTFISHFVNQHNLPPVSEDGKTGGIALLGWSLGIAFVHAIISSLDSFPAEIQSQFRGHLRAAILHDPPSIALGIPLPPQAWSPLVDTSIPPETRDPMFIQWVTTYFAHGDLSKRDLANISFVIPSTTKIPSIFTMTAEEKAQIVSPSCNSDMIFMLYLNQLFRPSYRKALFDREWRRRVPNMKVWIIAGDCAPPVSIPAVWDLETEDAAEGGGSLNTRWIKGGSHLVSKASTFSTSVTYLIPSIQLHWDDPETMLEAIVDSLV</sequence>
<evidence type="ECO:0000313" key="2">
    <source>
        <dbReference type="Proteomes" id="UP000006352"/>
    </source>
</evidence>
<dbReference type="InterPro" id="IPR029058">
    <property type="entry name" value="AB_hydrolase_fold"/>
</dbReference>
<proteinExistence type="predicted"/>